<dbReference type="PRINTS" id="PR00190">
    <property type="entry name" value="ACTIN"/>
</dbReference>
<dbReference type="Gene3D" id="3.90.640.10">
    <property type="entry name" value="Actin, Chain A, domain 4"/>
    <property type="match status" value="1"/>
</dbReference>
<dbReference type="InterPro" id="IPR043129">
    <property type="entry name" value="ATPase_NBD"/>
</dbReference>
<dbReference type="Pfam" id="PF00022">
    <property type="entry name" value="Actin"/>
    <property type="match status" value="1"/>
</dbReference>
<protein>
    <submittedName>
        <fullName evidence="2">Actin-10-related</fullName>
    </submittedName>
</protein>
<evidence type="ECO:0000313" key="3">
    <source>
        <dbReference type="Proteomes" id="UP001150062"/>
    </source>
</evidence>
<dbReference type="InterPro" id="IPR004000">
    <property type="entry name" value="Actin"/>
</dbReference>
<comment type="caution">
    <text evidence="2">The sequence shown here is derived from an EMBL/GenBank/DDBJ whole genome shotgun (WGS) entry which is preliminary data.</text>
</comment>
<comment type="similarity">
    <text evidence="1">Belongs to the actin family.</text>
</comment>
<proteinExistence type="inferred from homology"/>
<organism evidence="2 3">
    <name type="scientific">Anaeramoeba flamelloides</name>
    <dbReference type="NCBI Taxonomy" id="1746091"/>
    <lineage>
        <taxon>Eukaryota</taxon>
        <taxon>Metamonada</taxon>
        <taxon>Anaeramoebidae</taxon>
        <taxon>Anaeramoeba</taxon>
    </lineage>
</organism>
<evidence type="ECO:0000256" key="1">
    <source>
        <dbReference type="RuleBase" id="RU000487"/>
    </source>
</evidence>
<dbReference type="Gene3D" id="3.30.420.40">
    <property type="match status" value="2"/>
</dbReference>
<evidence type="ECO:0000313" key="2">
    <source>
        <dbReference type="EMBL" id="KAJ6229312.1"/>
    </source>
</evidence>
<dbReference type="EMBL" id="JAOAOG010000322">
    <property type="protein sequence ID" value="KAJ6229312.1"/>
    <property type="molecule type" value="Genomic_DNA"/>
</dbReference>
<dbReference type="Proteomes" id="UP001150062">
    <property type="component" value="Unassembled WGS sequence"/>
</dbReference>
<dbReference type="SMART" id="SM00268">
    <property type="entry name" value="ACTIN"/>
    <property type="match status" value="1"/>
</dbReference>
<sequence length="377" mass="42899">MEEWTILVIENGTGFLKGGCAGDELPQFVLPNVIGRQKKTGMMIDLEKSKSCFICDQVASSNEILSLTYPLQNGIINNFEDLELIWEYIINSVWNIDPDDHPILMTLPTLNPTTKNTKIFEIMFETFNCRCLYLQNESVLSLYSNGYDTGILVDVGHFMSYVVPVLRFHPIRNGIKSLEIAGAQLTNYLSDLLLEKEISLEAEYLTEVKEKYGFVALDFDQEINTRKQNQSFTSSKLNKPIKLTNNESITLSNELFQMSEPLFKPSLLGVQKKGIPELIIESINSCEEEIQKEVSSKIVLTGGTSLLKGYQERIQKDLSSLFQKKMKLKVSALPERKFSTWIGGSILGSTAFFQNRWTTKDDYKKYGKSLTQKFAFY</sequence>
<name>A0ABQ8X9P2_9EUKA</name>
<gene>
    <name evidence="2" type="ORF">M0813_07930</name>
</gene>
<accession>A0ABQ8X9P2</accession>
<dbReference type="SUPFAM" id="SSF53067">
    <property type="entry name" value="Actin-like ATPase domain"/>
    <property type="match status" value="2"/>
</dbReference>
<dbReference type="PANTHER" id="PTHR11937">
    <property type="entry name" value="ACTIN"/>
    <property type="match status" value="1"/>
</dbReference>
<reference evidence="2" key="1">
    <citation type="submission" date="2022-08" db="EMBL/GenBank/DDBJ databases">
        <title>Novel sulfate-reducing endosymbionts in the free-living metamonad Anaeramoeba.</title>
        <authorList>
            <person name="Jerlstrom-Hultqvist J."/>
            <person name="Cepicka I."/>
            <person name="Gallot-Lavallee L."/>
            <person name="Salas-Leiva D."/>
            <person name="Curtis B.A."/>
            <person name="Zahonova K."/>
            <person name="Pipaliya S."/>
            <person name="Dacks J."/>
            <person name="Roger A.J."/>
        </authorList>
    </citation>
    <scope>NUCLEOTIDE SEQUENCE</scope>
    <source>
        <strain evidence="2">Schooner1</strain>
    </source>
</reference>
<keyword evidence="3" id="KW-1185">Reference proteome</keyword>